<proteinExistence type="predicted"/>
<evidence type="ECO:0000313" key="1">
    <source>
        <dbReference type="EMBL" id="MBB5782869.1"/>
    </source>
</evidence>
<keyword evidence="2" id="KW-1185">Reference proteome</keyword>
<comment type="caution">
    <text evidence="1">The sequence shown here is derived from an EMBL/GenBank/DDBJ whole genome shotgun (WGS) entry which is preliminary data.</text>
</comment>
<gene>
    <name evidence="1" type="ORF">HD596_009625</name>
</gene>
<dbReference type="AlphaFoldDB" id="A0A7W9GFH2"/>
<protein>
    <recommendedName>
        <fullName evidence="3">LysM domain-containing protein</fullName>
    </recommendedName>
</protein>
<dbReference type="EMBL" id="JACHMB010000001">
    <property type="protein sequence ID" value="MBB5782869.1"/>
    <property type="molecule type" value="Genomic_DNA"/>
</dbReference>
<dbReference type="RefSeq" id="WP_185075885.1">
    <property type="nucleotide sequence ID" value="NZ_JACHMB010000001.1"/>
</dbReference>
<accession>A0A7W9GFH2</accession>
<name>A0A7W9GFH2_9ACTN</name>
<dbReference type="InterPro" id="IPR018392">
    <property type="entry name" value="LysM"/>
</dbReference>
<evidence type="ECO:0000313" key="2">
    <source>
        <dbReference type="Proteomes" id="UP000579153"/>
    </source>
</evidence>
<organism evidence="1 2">
    <name type="scientific">Nonomuraea jabiensis</name>
    <dbReference type="NCBI Taxonomy" id="882448"/>
    <lineage>
        <taxon>Bacteria</taxon>
        <taxon>Bacillati</taxon>
        <taxon>Actinomycetota</taxon>
        <taxon>Actinomycetes</taxon>
        <taxon>Streptosporangiales</taxon>
        <taxon>Streptosporangiaceae</taxon>
        <taxon>Nonomuraea</taxon>
    </lineage>
</organism>
<dbReference type="CDD" id="cd00118">
    <property type="entry name" value="LysM"/>
    <property type="match status" value="1"/>
</dbReference>
<sequence>MFTASSRYQGIEIATHRPEGGEPIPYVRRRFLPDRRTLTVIAVHVVRDGDRLDRIAALHLSDPERFWQIADANPVLDPADLTARPGRRLDVALPTATTGSPHGF</sequence>
<reference evidence="1 2" key="1">
    <citation type="submission" date="2020-08" db="EMBL/GenBank/DDBJ databases">
        <title>Sequencing the genomes of 1000 actinobacteria strains.</title>
        <authorList>
            <person name="Klenk H.-P."/>
        </authorList>
    </citation>
    <scope>NUCLEOTIDE SEQUENCE [LARGE SCALE GENOMIC DNA]</scope>
    <source>
        <strain evidence="1 2">DSM 45507</strain>
    </source>
</reference>
<dbReference type="Proteomes" id="UP000579153">
    <property type="component" value="Unassembled WGS sequence"/>
</dbReference>
<evidence type="ECO:0008006" key="3">
    <source>
        <dbReference type="Google" id="ProtNLM"/>
    </source>
</evidence>